<sequence>MQNEIIIRKKDYLVDLRGNDILNKVKPIENYKHICFMCLNKKTDIHTYSISGRGYGSDFDSFNSELQLCSECTPKDIDVWFAETPEIKDGFFEIYKYEENILSFIEALPLQGQELFYNRLACEAGAYKMNSQDWIDEKLGILSDEAYENYGMYSPRQIKAYKKRFPTCEHPVNVVYSDQSKGCWCPFGAYGEYGQEVGSNISEECFGCSHYKKRESPIKEMDSNTYGKYEQYIRGIQYENIFK</sequence>
<comment type="caution">
    <text evidence="1">The sequence shown here is derived from an EMBL/GenBank/DDBJ whole genome shotgun (WGS) entry which is preliminary data.</text>
</comment>
<keyword evidence="2" id="KW-1185">Reference proteome</keyword>
<reference evidence="1 2" key="1">
    <citation type="submission" date="2024-03" db="EMBL/GenBank/DDBJ databases">
        <title>Bacilli Hybrid Assemblies.</title>
        <authorList>
            <person name="Kovac J."/>
        </authorList>
    </citation>
    <scope>NUCLEOTIDE SEQUENCE [LARGE SCALE GENOMIC DNA]</scope>
    <source>
        <strain evidence="1 2">FSL M8-0022</strain>
    </source>
</reference>
<name>A0ABU9K2U1_9BACI</name>
<evidence type="ECO:0000313" key="1">
    <source>
        <dbReference type="EMBL" id="MEL3959457.1"/>
    </source>
</evidence>
<proteinExistence type="predicted"/>
<dbReference type="RefSeq" id="WP_342021092.1">
    <property type="nucleotide sequence ID" value="NZ_JBBYAK010000002.1"/>
</dbReference>
<dbReference type="Proteomes" id="UP001459714">
    <property type="component" value="Unassembled WGS sequence"/>
</dbReference>
<organism evidence="1 2">
    <name type="scientific">Caldifermentibacillus hisashii</name>
    <dbReference type="NCBI Taxonomy" id="996558"/>
    <lineage>
        <taxon>Bacteria</taxon>
        <taxon>Bacillati</taxon>
        <taxon>Bacillota</taxon>
        <taxon>Bacilli</taxon>
        <taxon>Bacillales</taxon>
        <taxon>Bacillaceae</taxon>
        <taxon>Caldifermentibacillus</taxon>
    </lineage>
</organism>
<gene>
    <name evidence="1" type="ORF">NST17_20105</name>
</gene>
<evidence type="ECO:0000313" key="2">
    <source>
        <dbReference type="Proteomes" id="UP001459714"/>
    </source>
</evidence>
<dbReference type="EMBL" id="JBBYAK010000002">
    <property type="protein sequence ID" value="MEL3959457.1"/>
    <property type="molecule type" value="Genomic_DNA"/>
</dbReference>
<protein>
    <submittedName>
        <fullName evidence="1">Uncharacterized protein</fullName>
    </submittedName>
</protein>
<accession>A0ABU9K2U1</accession>